<protein>
    <submittedName>
        <fullName evidence="2">Reverse transcriptase</fullName>
    </submittedName>
</protein>
<feature type="transmembrane region" description="Helical" evidence="1">
    <location>
        <begin position="35"/>
        <end position="56"/>
    </location>
</feature>
<keyword evidence="2" id="KW-0695">RNA-directed DNA polymerase</keyword>
<keyword evidence="2" id="KW-0548">Nucleotidyltransferase</keyword>
<reference evidence="2" key="2">
    <citation type="journal article" date="2017" name="J. Med. Entomol.">
        <title>Transcriptome Analysis of the Triatoma infestans (Hemiptera: Reduviidae) Integument.</title>
        <authorList>
            <person name="Calderon-Fernandez G.M."/>
            <person name="Moriconi D.E."/>
            <person name="Dulbecco A.B."/>
            <person name="Juarez M.P."/>
        </authorList>
    </citation>
    <scope>NUCLEOTIDE SEQUENCE</scope>
    <source>
        <strain evidence="2">Int1</strain>
        <tissue evidence="2">Integument</tissue>
    </source>
</reference>
<evidence type="ECO:0000313" key="2">
    <source>
        <dbReference type="EMBL" id="JAR96501.1"/>
    </source>
</evidence>
<keyword evidence="1" id="KW-0472">Membrane</keyword>
<proteinExistence type="predicted"/>
<keyword evidence="1" id="KW-1133">Transmembrane helix</keyword>
<reference evidence="2" key="1">
    <citation type="submission" date="2016-04" db="EMBL/GenBank/DDBJ databases">
        <authorList>
            <person name="Calderon-Fernandez G.M.Sr."/>
        </authorList>
    </citation>
    <scope>NUCLEOTIDE SEQUENCE</scope>
    <source>
        <strain evidence="2">Int1</strain>
        <tissue evidence="2">Integument</tissue>
    </source>
</reference>
<name>A0A170VB71_TRIIF</name>
<keyword evidence="2" id="KW-0808">Transferase</keyword>
<keyword evidence="1" id="KW-0812">Transmembrane</keyword>
<dbReference type="EMBL" id="GEMB01006860">
    <property type="protein sequence ID" value="JAR96501.1"/>
    <property type="molecule type" value="Transcribed_RNA"/>
</dbReference>
<evidence type="ECO:0000256" key="1">
    <source>
        <dbReference type="SAM" id="Phobius"/>
    </source>
</evidence>
<dbReference type="GO" id="GO:0003964">
    <property type="term" value="F:RNA-directed DNA polymerase activity"/>
    <property type="evidence" value="ECO:0007669"/>
    <property type="project" value="UniProtKB-KW"/>
</dbReference>
<sequence length="101" mass="11463">MDLSHIVELTANKAIRALMVCRRVAGKSWGCPPRILIWMYTMLVRPIITYGAVAWYSRTNLEKVEKILDKVQRLACLCTTGAIRTCPRPGLRSFSISHRST</sequence>
<organism evidence="2">
    <name type="scientific">Triatoma infestans</name>
    <name type="common">Assassin bug</name>
    <dbReference type="NCBI Taxonomy" id="30076"/>
    <lineage>
        <taxon>Eukaryota</taxon>
        <taxon>Metazoa</taxon>
        <taxon>Ecdysozoa</taxon>
        <taxon>Arthropoda</taxon>
        <taxon>Hexapoda</taxon>
        <taxon>Insecta</taxon>
        <taxon>Pterygota</taxon>
        <taxon>Neoptera</taxon>
        <taxon>Paraneoptera</taxon>
        <taxon>Hemiptera</taxon>
        <taxon>Heteroptera</taxon>
        <taxon>Panheteroptera</taxon>
        <taxon>Cimicomorpha</taxon>
        <taxon>Reduviidae</taxon>
        <taxon>Triatominae</taxon>
        <taxon>Triatoma</taxon>
    </lineage>
</organism>
<dbReference type="AlphaFoldDB" id="A0A170VB71"/>
<accession>A0A170VB71</accession>